<evidence type="ECO:0000313" key="5">
    <source>
        <dbReference type="Proteomes" id="UP000241158"/>
    </source>
</evidence>
<sequence length="405" mass="43473">MTSIAIADDLKSNRGRNYLHNAGSWGSAENGAISGEHDARIFLFIDSKRESTPGAKPRNRDQERVHPIQTGLIMKILKLATILAIAAFSTFQSAQAAGLRFIEVPSSGGGPVLTATLWYPCVGKPARVAIGFNYSTAVQDCPLTGEKLPLIVISHGVGGWSGNYHSLAEVLADAGFVVAAVNHPRDSGQSKTRDPNDIASMTQRPVDMTRLVDFMLDLWSNASQLDPARIGVFGFSRGGFTGLAMIGGNPNWKLLLDNCPTYPGNRFCEQIRSSAVAPLVGDQRIKAAVLIDPAGGSLFTAEGLRNVTVPVQLWASEYGGDGLSPKDAATIAHNLPAKPDYRIVPNSGHFSFLPPCSQEFAKLVVNSGEPELCTDKAGFDRLAFHKQLNADIVDFFGKNLIEAEQ</sequence>
<dbReference type="SUPFAM" id="SSF53474">
    <property type="entry name" value="alpha/beta-Hydrolases"/>
    <property type="match status" value="1"/>
</dbReference>
<evidence type="ECO:0000256" key="2">
    <source>
        <dbReference type="ARBA" id="ARBA00022963"/>
    </source>
</evidence>
<dbReference type="Pfam" id="PF03403">
    <property type="entry name" value="PAF-AH_p_II"/>
    <property type="match status" value="1"/>
</dbReference>
<keyword evidence="2" id="KW-0442">Lipid degradation</keyword>
<comment type="caution">
    <text evidence="4">The sequence shown here is derived from an EMBL/GenBank/DDBJ whole genome shotgun (WGS) entry which is preliminary data.</text>
</comment>
<dbReference type="OrthoDB" id="9814760at2"/>
<dbReference type="EMBL" id="PGGN01000002">
    <property type="protein sequence ID" value="PSH58617.1"/>
    <property type="molecule type" value="Genomic_DNA"/>
</dbReference>
<name>A0A2P7AWM5_9HYPH</name>
<dbReference type="PANTHER" id="PTHR10272:SF0">
    <property type="entry name" value="PLATELET-ACTIVATING FACTOR ACETYLHYDROLASE"/>
    <property type="match status" value="1"/>
</dbReference>
<dbReference type="GO" id="GO:0016042">
    <property type="term" value="P:lipid catabolic process"/>
    <property type="evidence" value="ECO:0007669"/>
    <property type="project" value="UniProtKB-KW"/>
</dbReference>
<gene>
    <name evidence="4" type="ORF">CU100_13675</name>
</gene>
<organism evidence="4 5">
    <name type="scientific">Phyllobacterium endophyticum</name>
    <dbReference type="NCBI Taxonomy" id="1149773"/>
    <lineage>
        <taxon>Bacteria</taxon>
        <taxon>Pseudomonadati</taxon>
        <taxon>Pseudomonadota</taxon>
        <taxon>Alphaproteobacteria</taxon>
        <taxon>Hyphomicrobiales</taxon>
        <taxon>Phyllobacteriaceae</taxon>
        <taxon>Phyllobacterium</taxon>
    </lineage>
</organism>
<dbReference type="Proteomes" id="UP000241158">
    <property type="component" value="Unassembled WGS sequence"/>
</dbReference>
<protein>
    <submittedName>
        <fullName evidence="4">Dienelactone hydrolase</fullName>
    </submittedName>
</protein>
<accession>A0A2P7AWM5</accession>
<proteinExistence type="predicted"/>
<dbReference type="AlphaFoldDB" id="A0A2P7AWM5"/>
<keyword evidence="1 4" id="KW-0378">Hydrolase</keyword>
<reference evidence="5" key="1">
    <citation type="submission" date="2017-11" db="EMBL/GenBank/DDBJ databases">
        <authorList>
            <person name="Kuznetsova I."/>
            <person name="Sazanova A."/>
            <person name="Chirak E."/>
            <person name="Safronova V."/>
            <person name="Willems A."/>
        </authorList>
    </citation>
    <scope>NUCLEOTIDE SEQUENCE [LARGE SCALE GENOMIC DNA]</scope>
    <source>
        <strain evidence="5">PEPV15</strain>
    </source>
</reference>
<dbReference type="Gene3D" id="3.40.50.1820">
    <property type="entry name" value="alpha/beta hydrolase"/>
    <property type="match status" value="1"/>
</dbReference>
<keyword evidence="5" id="KW-1185">Reference proteome</keyword>
<dbReference type="GO" id="GO:0003847">
    <property type="term" value="F:1-alkyl-2-acetylglycerophosphocholine esterase activity"/>
    <property type="evidence" value="ECO:0007669"/>
    <property type="project" value="TreeGrafter"/>
</dbReference>
<keyword evidence="3" id="KW-0443">Lipid metabolism</keyword>
<dbReference type="PANTHER" id="PTHR10272">
    <property type="entry name" value="PLATELET-ACTIVATING FACTOR ACETYLHYDROLASE"/>
    <property type="match status" value="1"/>
</dbReference>
<evidence type="ECO:0000256" key="3">
    <source>
        <dbReference type="ARBA" id="ARBA00023098"/>
    </source>
</evidence>
<evidence type="ECO:0000256" key="1">
    <source>
        <dbReference type="ARBA" id="ARBA00022801"/>
    </source>
</evidence>
<dbReference type="InterPro" id="IPR029058">
    <property type="entry name" value="AB_hydrolase_fold"/>
</dbReference>
<evidence type="ECO:0000313" key="4">
    <source>
        <dbReference type="EMBL" id="PSH58617.1"/>
    </source>
</evidence>